<keyword evidence="2" id="KW-1185">Reference proteome</keyword>
<dbReference type="KEGG" id="lmd:METH_23145"/>
<reference evidence="1 2" key="1">
    <citation type="submission" date="2013-09" db="EMBL/GenBank/DDBJ databases">
        <authorList>
            <consortium name="DOE Joint Genome Institute"/>
            <person name="Klenk H.-P."/>
            <person name="Huntemann M."/>
            <person name="Han J."/>
            <person name="Chen A."/>
            <person name="Kyrpides N."/>
            <person name="Mavromatis K."/>
            <person name="Markowitz V."/>
            <person name="Palaniappan K."/>
            <person name="Ivanova N."/>
            <person name="Schaumberg A."/>
            <person name="Pati A."/>
            <person name="Liolios K."/>
            <person name="Nordberg H.P."/>
            <person name="Cantor M.N."/>
            <person name="Hua S.X."/>
            <person name="Woyke T."/>
        </authorList>
    </citation>
    <scope>NUCLEOTIDE SEQUENCE [LARGE SCALE GENOMIC DNA]</scope>
    <source>
        <strain evidence="1 2">DSM 14336</strain>
        <plasmid evidence="2">2</plasmid>
    </source>
</reference>
<keyword evidence="1" id="KW-0614">Plasmid</keyword>
<dbReference type="RefSeq" id="WP_024092526.1">
    <property type="nucleotide sequence ID" value="NC_023136.1"/>
</dbReference>
<dbReference type="Proteomes" id="UP000018780">
    <property type="component" value="Plasmid unnamed2"/>
</dbReference>
<protein>
    <submittedName>
        <fullName evidence="1">Uncharacterized protein</fullName>
    </submittedName>
</protein>
<evidence type="ECO:0000313" key="1">
    <source>
        <dbReference type="EMBL" id="AHD03731.1"/>
    </source>
</evidence>
<organism evidence="1 2">
    <name type="scientific">Leisingera methylohalidivorans DSM 14336</name>
    <dbReference type="NCBI Taxonomy" id="999552"/>
    <lineage>
        <taxon>Bacteria</taxon>
        <taxon>Pseudomonadati</taxon>
        <taxon>Pseudomonadota</taxon>
        <taxon>Alphaproteobacteria</taxon>
        <taxon>Rhodobacterales</taxon>
        <taxon>Roseobacteraceae</taxon>
        <taxon>Leisingera</taxon>
    </lineage>
</organism>
<dbReference type="PATRIC" id="fig|999552.6.peg.4570"/>
<geneLocation type="plasmid" evidence="2">
    <name>2</name>
</geneLocation>
<evidence type="ECO:0000313" key="2">
    <source>
        <dbReference type="Proteomes" id="UP000018780"/>
    </source>
</evidence>
<sequence>MLTPLVYGMSCTRKLRVNLQPTFDRAVLTGRAELDASWVPAAFIVPADRFGWAAFGPVR</sequence>
<dbReference type="HOGENOM" id="CLU_2954941_0_0_5"/>
<proteinExistence type="predicted"/>
<name>V9VYD9_9RHOB</name>
<dbReference type="EMBL" id="CP006775">
    <property type="protein sequence ID" value="AHD03731.1"/>
    <property type="molecule type" value="Genomic_DNA"/>
</dbReference>
<dbReference type="AlphaFoldDB" id="V9VYD9"/>
<gene>
    <name evidence="1" type="ORF">METH_23145</name>
</gene>
<accession>V9VYD9</accession>